<organism evidence="3 4">
    <name type="scientific">Neptunomonas phycophila</name>
    <dbReference type="NCBI Taxonomy" id="1572645"/>
    <lineage>
        <taxon>Bacteria</taxon>
        <taxon>Pseudomonadati</taxon>
        <taxon>Pseudomonadota</taxon>
        <taxon>Gammaproteobacteria</taxon>
        <taxon>Oceanospirillales</taxon>
        <taxon>Oceanospirillaceae</taxon>
        <taxon>Neptunomonas</taxon>
    </lineage>
</organism>
<protein>
    <recommendedName>
        <fullName evidence="2">Endonuclease GajA/Old nuclease/RecF-like AAA domain-containing protein</fullName>
    </recommendedName>
</protein>
<feature type="coiled-coil region" evidence="1">
    <location>
        <begin position="570"/>
        <end position="642"/>
    </location>
</feature>
<dbReference type="Pfam" id="PF13175">
    <property type="entry name" value="AAA_15"/>
    <property type="match status" value="1"/>
</dbReference>
<evidence type="ECO:0000256" key="1">
    <source>
        <dbReference type="SAM" id="Coils"/>
    </source>
</evidence>
<proteinExistence type="predicted"/>
<keyword evidence="1" id="KW-0175">Coiled coil</keyword>
<evidence type="ECO:0000313" key="4">
    <source>
        <dbReference type="Proteomes" id="UP001177341"/>
    </source>
</evidence>
<dbReference type="RefSeq" id="WP_305449948.1">
    <property type="nucleotide sequence ID" value="NZ_CAXHZV010000014.1"/>
</dbReference>
<dbReference type="Proteomes" id="UP001177341">
    <property type="component" value="Unassembled WGS sequence"/>
</dbReference>
<dbReference type="EMBL" id="JAUYVO010000001">
    <property type="protein sequence ID" value="MDP2520985.1"/>
    <property type="molecule type" value="Genomic_DNA"/>
</dbReference>
<accession>A0ABT9EPJ2</accession>
<comment type="caution">
    <text evidence="3">The sequence shown here is derived from an EMBL/GenBank/DDBJ whole genome shotgun (WGS) entry which is preliminary data.</text>
</comment>
<feature type="coiled-coil region" evidence="1">
    <location>
        <begin position="511"/>
        <end position="541"/>
    </location>
</feature>
<feature type="domain" description="Endonuclease GajA/Old nuclease/RecF-like AAA" evidence="2">
    <location>
        <begin position="23"/>
        <end position="475"/>
    </location>
</feature>
<dbReference type="InterPro" id="IPR041685">
    <property type="entry name" value="AAA_GajA/Old/RecF-like"/>
</dbReference>
<gene>
    <name evidence="3" type="ORF">Q8W30_00260</name>
</gene>
<feature type="coiled-coil region" evidence="1">
    <location>
        <begin position="387"/>
        <end position="434"/>
    </location>
</feature>
<evidence type="ECO:0000313" key="3">
    <source>
        <dbReference type="EMBL" id="MDP2520985.1"/>
    </source>
</evidence>
<keyword evidence="4" id="KW-1185">Reference proteome</keyword>
<reference evidence="3" key="1">
    <citation type="submission" date="2023-07" db="EMBL/GenBank/DDBJ databases">
        <title>Genome content predicts the carbon catabolic preferences of heterotrophic bacteria.</title>
        <authorList>
            <person name="Gralka M."/>
        </authorList>
    </citation>
    <scope>NUCLEOTIDE SEQUENCE</scope>
    <source>
        <strain evidence="3">5G01</strain>
    </source>
</reference>
<sequence length="983" mass="113048">MLQEGAFTDQFIIRQLIFVNSAAYAYTEIRVDQHTALFGRNNLGKTSMLNALKLFLLPEENFNGCKKKFGFASSKGDKFEGPESFSYYFPSDNSFIILEAENVHGKFCLVLHQGNKQFSYGRLAVPCEFEKIRSLFWDFTSHENERMGAPNGQLSLKFVVSALKQFGAEQIGDVKTLKERLFSEKALDPKLGRFCLLPLKQGGTVRELEAWRQLIHLAFDISAKDECTLPNAVATIIEGEKQRSAEQVSVDFDQILQAYNDLKQEGDRLQNFQNHLSDWHQFDQTYQQYGNDSKRAAQLYLNLVSSLDVCADKLEKDALDTSKQYDKKKRDFESNRQEYLKVDTDLKKIVGGKKQVLSLQKPLQAQLSRIVKIRAEFHDSFDLNQIVSALQEHYDGLDEEIHSLRDRAKLQQRLEGLIRRINQLEHQEQNLTSLLEGQSQSLLDQLDSHSASVLKHLNENFSRLKVTPSESQLLAIEQFTSLFSRNESVLEMFGQTFSENVFSIFDPDKNRQDLESELNHVQRQRKQAQSELQKLNELDKQPATVLQQTIASKEKELKETRSYIELAKAFPTLNQQAEDYKNRLIEIEAQESDLTARHKQLVQLSDELSKELKAAEKNVQVVKELQAEINKHRVDLGAIKDTHAPVIDQWKQRLQSETMDVTDKSVNLLREQTQNLRELGDSMREGMAKLLRANLLEDDNGAGFLQLNFGQLRSYRDLFDREFSTLDVRSLNYRDRVRSHNKETSIKMDELRGAARQIKTFSAEINQQFKGFKVSNLDQIEVAFSLHPRFEQLLNDLEKVNFHSEELHDARLYNRLNDFCDEFFKKVTSSTPTLRMEQIIQKVSYRYKLEGQEGFDSKEQSNGTSSMVNCLLLSILLKRLLRSDAQICIPLVMDEMGSLDRENLQTAARIAQTKGFVLFGASPDISSEIVQAVKNYVNLGSFKATDSSYSEKRRVIYHTFSERLYEETATRAPDTSEHETLPA</sequence>
<name>A0ABT9EPJ2_9GAMM</name>
<evidence type="ECO:0000259" key="2">
    <source>
        <dbReference type="Pfam" id="PF13175"/>
    </source>
</evidence>